<feature type="non-terminal residue" evidence="9">
    <location>
        <position position="1"/>
    </location>
</feature>
<keyword evidence="5" id="KW-0460">Magnesium</keyword>
<evidence type="ECO:0000313" key="10">
    <source>
        <dbReference type="Proteomes" id="UP000078540"/>
    </source>
</evidence>
<protein>
    <recommendedName>
        <fullName evidence="8">Farnesyl pyrophosphate synthase</fullName>
    </recommendedName>
</protein>
<dbReference type="GO" id="GO:0046872">
    <property type="term" value="F:metal ion binding"/>
    <property type="evidence" value="ECO:0007669"/>
    <property type="project" value="UniProtKB-KW"/>
</dbReference>
<evidence type="ECO:0000256" key="3">
    <source>
        <dbReference type="ARBA" id="ARBA00022679"/>
    </source>
</evidence>
<keyword evidence="10" id="KW-1185">Reference proteome</keyword>
<dbReference type="Proteomes" id="UP000078540">
    <property type="component" value="Unassembled WGS sequence"/>
</dbReference>
<keyword evidence="4" id="KW-0479">Metal-binding</keyword>
<evidence type="ECO:0000313" key="9">
    <source>
        <dbReference type="EMBL" id="KYM92087.1"/>
    </source>
</evidence>
<accession>A0A195BU29</accession>
<dbReference type="GO" id="GO:0004337">
    <property type="term" value="F:(2E,6E)-farnesyl diphosphate synthase activity"/>
    <property type="evidence" value="ECO:0007669"/>
    <property type="project" value="TreeGrafter"/>
</dbReference>
<dbReference type="PANTHER" id="PTHR11525">
    <property type="entry name" value="FARNESYL-PYROPHOSPHATE SYNTHETASE"/>
    <property type="match status" value="1"/>
</dbReference>
<dbReference type="FunFam" id="1.10.600.10:FF:000021">
    <property type="entry name" value="Farnesyl pyrophosphate synthase"/>
    <property type="match status" value="1"/>
</dbReference>
<evidence type="ECO:0000256" key="7">
    <source>
        <dbReference type="ARBA" id="ARBA00033740"/>
    </source>
</evidence>
<comment type="cofactor">
    <cofactor evidence="1">
        <name>Mg(2+)</name>
        <dbReference type="ChEBI" id="CHEBI:18420"/>
    </cofactor>
</comment>
<dbReference type="CDD" id="cd00685">
    <property type="entry name" value="Trans_IPPS_HT"/>
    <property type="match status" value="2"/>
</dbReference>
<dbReference type="GO" id="GO:0042811">
    <property type="term" value="P:pheromone biosynthetic process"/>
    <property type="evidence" value="ECO:0007669"/>
    <property type="project" value="UniProtKB-ARBA"/>
</dbReference>
<comment type="pathway">
    <text evidence="7">Pheromone biosynthesis.</text>
</comment>
<dbReference type="GO" id="GO:0045337">
    <property type="term" value="P:farnesyl diphosphate biosynthetic process"/>
    <property type="evidence" value="ECO:0007669"/>
    <property type="project" value="TreeGrafter"/>
</dbReference>
<dbReference type="PROSITE" id="PS00723">
    <property type="entry name" value="POLYPRENYL_SYNTHASE_1"/>
    <property type="match status" value="2"/>
</dbReference>
<dbReference type="Gene3D" id="1.10.600.10">
    <property type="entry name" value="Farnesyl Diphosphate Synthase"/>
    <property type="match status" value="2"/>
</dbReference>
<dbReference type="Pfam" id="PF00348">
    <property type="entry name" value="polyprenyl_synt"/>
    <property type="match status" value="2"/>
</dbReference>
<dbReference type="InterPro" id="IPR033749">
    <property type="entry name" value="Polyprenyl_synt_CS"/>
</dbReference>
<dbReference type="PANTHER" id="PTHR11525:SF0">
    <property type="entry name" value="FARNESYL PYROPHOSPHATE SYNTHASE"/>
    <property type="match status" value="1"/>
</dbReference>
<name>A0A195BU29_9HYME</name>
<keyword evidence="6" id="KW-0414">Isoprene biosynthesis</keyword>
<dbReference type="SUPFAM" id="SSF48576">
    <property type="entry name" value="Terpenoid synthases"/>
    <property type="match status" value="2"/>
</dbReference>
<evidence type="ECO:0000256" key="4">
    <source>
        <dbReference type="ARBA" id="ARBA00022723"/>
    </source>
</evidence>
<proteinExistence type="inferred from homology"/>
<dbReference type="GO" id="GO:0004161">
    <property type="term" value="F:dimethylallyltranstransferase activity"/>
    <property type="evidence" value="ECO:0007669"/>
    <property type="project" value="TreeGrafter"/>
</dbReference>
<dbReference type="AlphaFoldDB" id="A0A195BU29"/>
<evidence type="ECO:0000256" key="2">
    <source>
        <dbReference type="ARBA" id="ARBA00006706"/>
    </source>
</evidence>
<dbReference type="InterPro" id="IPR000092">
    <property type="entry name" value="Polyprenyl_synt"/>
</dbReference>
<gene>
    <name evidence="9" type="ORF">ALC53_01150</name>
</gene>
<sequence>RTMDCNVRMVHSATQSTNTWVTSKDESREMMALWPDVVRDLTDSTKNFIIPDVNKWMAKVLQYNVPGGKKIRALTLVYAYKILASSDQLTEENIRLVRILAWCIELMQAFFLIIDDIQDRSLLRRGQPCWYRCNNLDLGAINDSILLKCAIFYLIKKYFKGKDCYVNLLETFHDSILKTIMGQSLDMLSTNFGKKPDLDMFTMNRYNSIVEYKTSHYTFVLPITVAMQLAGIKDPEMFRQAKTILLEMGHLFQVQDDYLGCYSDVHDKDYTDIQEGKCTWLIVVALQRATPEQRKILEECYGFPDPEKVRRVKQLFTDLERLIIMDQTIWITISEEESQQMMAMWPDIVRDITEEIENSNFSDIAKWMEKVLQYTVPGGKKIRALTLVYAYKILAPSNQFTEENIHLARILAWCIELMHAFLLVIDDIQDRSLLRRGQPCWYRYNDLGLVAINDSLLLECAIFYLIKKYFKGKDCYVNLLETFHDSILKTIMGQSLDMLSTNFGKKPDLDMFTMNRYNSIVEYKTSHYTFVLPITVAMQLAGIKDPEMFRQAKTILLEMGHLFQVQDDYLGCYSDVHGKDYTDIQEGKCTWLIVVALQRATPEQRKILEECYGFPDPEKVRRVKQLFTDLDLPNTYSIYEEETYNLLNVHIQQISRGLPHNLFLNLLRKIYHRVS</sequence>
<evidence type="ECO:0000256" key="8">
    <source>
        <dbReference type="ARBA" id="ARBA00034546"/>
    </source>
</evidence>
<dbReference type="GO" id="GO:0005737">
    <property type="term" value="C:cytoplasm"/>
    <property type="evidence" value="ECO:0007669"/>
    <property type="project" value="TreeGrafter"/>
</dbReference>
<evidence type="ECO:0000256" key="1">
    <source>
        <dbReference type="ARBA" id="ARBA00001946"/>
    </source>
</evidence>
<comment type="similarity">
    <text evidence="2">Belongs to the FPP/GGPP synthase family.</text>
</comment>
<keyword evidence="3" id="KW-0808">Transferase</keyword>
<evidence type="ECO:0000256" key="5">
    <source>
        <dbReference type="ARBA" id="ARBA00022842"/>
    </source>
</evidence>
<dbReference type="PROSITE" id="PS00444">
    <property type="entry name" value="POLYPRENYL_SYNTHASE_2"/>
    <property type="match status" value="2"/>
</dbReference>
<dbReference type="EMBL" id="KQ976403">
    <property type="protein sequence ID" value="KYM92087.1"/>
    <property type="molecule type" value="Genomic_DNA"/>
</dbReference>
<reference evidence="9 10" key="1">
    <citation type="submission" date="2015-09" db="EMBL/GenBank/DDBJ databases">
        <title>Atta colombica WGS genome.</title>
        <authorList>
            <person name="Nygaard S."/>
            <person name="Hu H."/>
            <person name="Boomsma J."/>
            <person name="Zhang G."/>
        </authorList>
    </citation>
    <scope>NUCLEOTIDE SEQUENCE [LARGE SCALE GENOMIC DNA]</scope>
    <source>
        <strain evidence="9">Treedump-2</strain>
        <tissue evidence="9">Whole body</tissue>
    </source>
</reference>
<organism evidence="9 10">
    <name type="scientific">Atta colombica</name>
    <dbReference type="NCBI Taxonomy" id="520822"/>
    <lineage>
        <taxon>Eukaryota</taxon>
        <taxon>Metazoa</taxon>
        <taxon>Ecdysozoa</taxon>
        <taxon>Arthropoda</taxon>
        <taxon>Hexapoda</taxon>
        <taxon>Insecta</taxon>
        <taxon>Pterygota</taxon>
        <taxon>Neoptera</taxon>
        <taxon>Endopterygota</taxon>
        <taxon>Hymenoptera</taxon>
        <taxon>Apocrita</taxon>
        <taxon>Aculeata</taxon>
        <taxon>Formicoidea</taxon>
        <taxon>Formicidae</taxon>
        <taxon>Myrmicinae</taxon>
        <taxon>Atta</taxon>
    </lineage>
</organism>
<dbReference type="InterPro" id="IPR039702">
    <property type="entry name" value="FPS1-like"/>
</dbReference>
<dbReference type="InterPro" id="IPR008949">
    <property type="entry name" value="Isoprenoid_synthase_dom_sf"/>
</dbReference>
<dbReference type="SFLD" id="SFLDS00005">
    <property type="entry name" value="Isoprenoid_Synthase_Type_I"/>
    <property type="match status" value="2"/>
</dbReference>
<evidence type="ECO:0000256" key="6">
    <source>
        <dbReference type="ARBA" id="ARBA00023229"/>
    </source>
</evidence>
<dbReference type="STRING" id="520822.A0A195BU29"/>
<dbReference type="SFLD" id="SFLDG01017">
    <property type="entry name" value="Polyprenyl_Transferase_Like"/>
    <property type="match status" value="2"/>
</dbReference>